<protein>
    <submittedName>
        <fullName evidence="1">Uncharacterized protein</fullName>
    </submittedName>
</protein>
<evidence type="ECO:0000313" key="2">
    <source>
        <dbReference type="Proteomes" id="UP000636949"/>
    </source>
</evidence>
<reference evidence="1" key="1">
    <citation type="journal article" date="2014" name="Int. J. Syst. Evol. Microbiol.">
        <title>Complete genome sequence of Corynebacterium casei LMG S-19264T (=DSM 44701T), isolated from a smear-ripened cheese.</title>
        <authorList>
            <consortium name="US DOE Joint Genome Institute (JGI-PGF)"/>
            <person name="Walter F."/>
            <person name="Albersmeier A."/>
            <person name="Kalinowski J."/>
            <person name="Ruckert C."/>
        </authorList>
    </citation>
    <scope>NUCLEOTIDE SEQUENCE</scope>
    <source>
        <strain evidence="1">CGMCC 1.15758</strain>
    </source>
</reference>
<gene>
    <name evidence="1" type="ORF">GCM10010995_12290</name>
</gene>
<reference evidence="1" key="2">
    <citation type="submission" date="2020-09" db="EMBL/GenBank/DDBJ databases">
        <authorList>
            <person name="Sun Q."/>
            <person name="Zhou Y."/>
        </authorList>
    </citation>
    <scope>NUCLEOTIDE SEQUENCE</scope>
    <source>
        <strain evidence="1">CGMCC 1.15758</strain>
    </source>
</reference>
<proteinExistence type="predicted"/>
<name>A0A8J2Z4D5_9GAMM</name>
<dbReference type="EMBL" id="BMJS01000010">
    <property type="protein sequence ID" value="GGF96594.1"/>
    <property type="molecule type" value="Genomic_DNA"/>
</dbReference>
<dbReference type="SUPFAM" id="SSF47413">
    <property type="entry name" value="lambda repressor-like DNA-binding domains"/>
    <property type="match status" value="1"/>
</dbReference>
<keyword evidence="2" id="KW-1185">Reference proteome</keyword>
<dbReference type="Proteomes" id="UP000636949">
    <property type="component" value="Unassembled WGS sequence"/>
</dbReference>
<dbReference type="AlphaFoldDB" id="A0A8J2Z4D5"/>
<sequence length="69" mass="7935">MLINTRSNIHLPKLSELTTPNKLVQFLMAEYNLKQKGLVDIFGNQENVSKFINGHRQLSLKQVAKLSKR</sequence>
<evidence type="ECO:0000313" key="1">
    <source>
        <dbReference type="EMBL" id="GGF96594.1"/>
    </source>
</evidence>
<dbReference type="InterPro" id="IPR010982">
    <property type="entry name" value="Lambda_DNA-bd_dom_sf"/>
</dbReference>
<accession>A0A8J2Z4D5</accession>
<comment type="caution">
    <text evidence="1">The sequence shown here is derived from an EMBL/GenBank/DDBJ whole genome shotgun (WGS) entry which is preliminary data.</text>
</comment>
<organism evidence="1 2">
    <name type="scientific">Cysteiniphilum litorale</name>
    <dbReference type="NCBI Taxonomy" id="2056700"/>
    <lineage>
        <taxon>Bacteria</taxon>
        <taxon>Pseudomonadati</taxon>
        <taxon>Pseudomonadota</taxon>
        <taxon>Gammaproteobacteria</taxon>
        <taxon>Thiotrichales</taxon>
        <taxon>Fastidiosibacteraceae</taxon>
        <taxon>Cysteiniphilum</taxon>
    </lineage>
</organism>
<dbReference type="GO" id="GO:0003677">
    <property type="term" value="F:DNA binding"/>
    <property type="evidence" value="ECO:0007669"/>
    <property type="project" value="InterPro"/>
</dbReference>